<evidence type="ECO:0000259" key="1">
    <source>
        <dbReference type="PROSITE" id="PS50830"/>
    </source>
</evidence>
<protein>
    <recommendedName>
        <fullName evidence="1">TNase-like domain-containing protein</fullName>
    </recommendedName>
</protein>
<dbReference type="SMART" id="SM00318">
    <property type="entry name" value="SNc"/>
    <property type="match status" value="1"/>
</dbReference>
<dbReference type="PROSITE" id="PS50830">
    <property type="entry name" value="TNASE_3"/>
    <property type="match status" value="1"/>
</dbReference>
<dbReference type="EMBL" id="LAZR01012751">
    <property type="protein sequence ID" value="KKM25264.1"/>
    <property type="molecule type" value="Genomic_DNA"/>
</dbReference>
<comment type="caution">
    <text evidence="2">The sequence shown here is derived from an EMBL/GenBank/DDBJ whole genome shotgun (WGS) entry which is preliminary data.</text>
</comment>
<dbReference type="Pfam" id="PF00565">
    <property type="entry name" value="SNase"/>
    <property type="match status" value="1"/>
</dbReference>
<dbReference type="InterPro" id="IPR016071">
    <property type="entry name" value="Staphylococal_nuclease_OB-fold"/>
</dbReference>
<dbReference type="SUPFAM" id="SSF50199">
    <property type="entry name" value="Staphylococcal nuclease"/>
    <property type="match status" value="1"/>
</dbReference>
<feature type="domain" description="TNase-like" evidence="1">
    <location>
        <begin position="64"/>
        <end position="157"/>
    </location>
</feature>
<dbReference type="AlphaFoldDB" id="A0A0F9IYR4"/>
<accession>A0A0F9IYR4</accession>
<evidence type="ECO:0000313" key="2">
    <source>
        <dbReference type="EMBL" id="KKM25264.1"/>
    </source>
</evidence>
<gene>
    <name evidence="2" type="ORF">LCGC14_1596740</name>
</gene>
<name>A0A0F9IYR4_9ZZZZ</name>
<sequence length="176" mass="19908">MLSLAVVLVIQYRVVGNLSQHLVSLSHRYRIGWVNQYLLNPTAGPVPEPMYLHCLTLPVETVKPDSPVEYFGPEATAFVRRSVGGKTVSLQLDPMRTRDKYGRLLAYVILPDGRNLNLDIVATGHGYADPRFDNPLKRDVARAQREARKAVRGLWAEVKASDLPRYYRGKIKLPDR</sequence>
<dbReference type="InterPro" id="IPR035437">
    <property type="entry name" value="SNase_OB-fold_sf"/>
</dbReference>
<reference evidence="2" key="1">
    <citation type="journal article" date="2015" name="Nature">
        <title>Complex archaea that bridge the gap between prokaryotes and eukaryotes.</title>
        <authorList>
            <person name="Spang A."/>
            <person name="Saw J.H."/>
            <person name="Jorgensen S.L."/>
            <person name="Zaremba-Niedzwiedzka K."/>
            <person name="Martijn J."/>
            <person name="Lind A.E."/>
            <person name="van Eijk R."/>
            <person name="Schleper C."/>
            <person name="Guy L."/>
            <person name="Ettema T.J."/>
        </authorList>
    </citation>
    <scope>NUCLEOTIDE SEQUENCE</scope>
</reference>
<proteinExistence type="predicted"/>
<dbReference type="Gene3D" id="2.40.50.90">
    <property type="match status" value="1"/>
</dbReference>
<organism evidence="2">
    <name type="scientific">marine sediment metagenome</name>
    <dbReference type="NCBI Taxonomy" id="412755"/>
    <lineage>
        <taxon>unclassified sequences</taxon>
        <taxon>metagenomes</taxon>
        <taxon>ecological metagenomes</taxon>
    </lineage>
</organism>